<evidence type="ECO:0000256" key="9">
    <source>
        <dbReference type="ARBA" id="ARBA00042660"/>
    </source>
</evidence>
<dbReference type="Gene3D" id="1.20.140.10">
    <property type="entry name" value="Butyryl-CoA Dehydrogenase, subunit A, domain 3"/>
    <property type="match status" value="1"/>
</dbReference>
<dbReference type="GO" id="GO:0003995">
    <property type="term" value="F:acyl-CoA dehydrogenase activity"/>
    <property type="evidence" value="ECO:0007669"/>
    <property type="project" value="InterPro"/>
</dbReference>
<dbReference type="PROSITE" id="PS00072">
    <property type="entry name" value="ACYL_COA_DH_1"/>
    <property type="match status" value="1"/>
</dbReference>
<sequence>MTRRTLFDATHDMFRETVRRFIEDEIAPFHDQWERDGIVPRALWRKAGALGLLCTNMPEEYGGGGTDWTFNAVLIEEMWRAGVSGPAAGFMIQSEMVAPYILAWGSEAMKRRILPRMARGELVGAIAMTEPGAGSDLKAITTRAVRTGDDYVVSGQKVYISNGQSCDVIVMAVKTDASKGAAGVSLILAEVPCDGFERGRNLDKIGMHAQDTSELFFDNMRVPAANLLGDEGQGFAMLMTKLAHERMSQAVRSVAVAEASLRNTIEYTKERRAFGGTIADFQNTQFVLAQLDAEITAARVFTDWAVEQFMLDALDPLDAARLKLVTCELQGKVVDQCLQFFGGYGYMTEYPIARAFVDARISRIAGGAVEVMKHIIARDVFK</sequence>
<dbReference type="RefSeq" id="WP_090268746.1">
    <property type="nucleotide sequence ID" value="NZ_FOEP01000003.1"/>
</dbReference>
<name>A0A1H9BVD4_9RHOB</name>
<evidence type="ECO:0000259" key="12">
    <source>
        <dbReference type="Pfam" id="PF02770"/>
    </source>
</evidence>
<dbReference type="Proteomes" id="UP000198634">
    <property type="component" value="Unassembled WGS sequence"/>
</dbReference>
<dbReference type="InterPro" id="IPR050741">
    <property type="entry name" value="Acyl-CoA_dehydrogenase"/>
</dbReference>
<organism evidence="14 15">
    <name type="scientific">Thalassovita taeanensis</name>
    <dbReference type="NCBI Taxonomy" id="657014"/>
    <lineage>
        <taxon>Bacteria</taxon>
        <taxon>Pseudomonadati</taxon>
        <taxon>Pseudomonadota</taxon>
        <taxon>Alphaproteobacteria</taxon>
        <taxon>Rhodobacterales</taxon>
        <taxon>Roseobacteraceae</taxon>
        <taxon>Thalassovita</taxon>
    </lineage>
</organism>
<evidence type="ECO:0000256" key="3">
    <source>
        <dbReference type="ARBA" id="ARBA00009347"/>
    </source>
</evidence>
<dbReference type="Pfam" id="PF02771">
    <property type="entry name" value="Acyl-CoA_dh_N"/>
    <property type="match status" value="1"/>
</dbReference>
<dbReference type="InterPro" id="IPR013786">
    <property type="entry name" value="AcylCoA_DH/ox_N"/>
</dbReference>
<dbReference type="Gene3D" id="2.40.110.10">
    <property type="entry name" value="Butyryl-CoA Dehydrogenase, subunit A, domain 2"/>
    <property type="match status" value="1"/>
</dbReference>
<comment type="function">
    <text evidence="7">Catalyzes the dehydrogenation at the alpha-beta position of ACP-bound acyl chains. This results in the introduction of a double bond in the lipidic chain, which is further transferred to the epsilon-amino group of lysine residue in the mycobactin core by MbtK.</text>
</comment>
<dbReference type="GO" id="GO:0050660">
    <property type="term" value="F:flavin adenine dinucleotide binding"/>
    <property type="evidence" value="ECO:0007669"/>
    <property type="project" value="InterPro"/>
</dbReference>
<dbReference type="InterPro" id="IPR006091">
    <property type="entry name" value="Acyl-CoA_Oxase/DH_mid-dom"/>
</dbReference>
<dbReference type="Gene3D" id="1.10.540.10">
    <property type="entry name" value="Acyl-CoA dehydrogenase/oxidase, N-terminal domain"/>
    <property type="match status" value="1"/>
</dbReference>
<feature type="domain" description="Acyl-CoA dehydrogenase/oxidase N-terminal" evidence="13">
    <location>
        <begin position="9"/>
        <end position="121"/>
    </location>
</feature>
<feature type="domain" description="Acyl-CoA dehydrogenase/oxidase C-terminal" evidence="11">
    <location>
        <begin position="232"/>
        <end position="380"/>
    </location>
</feature>
<dbReference type="OrthoDB" id="9775090at2"/>
<dbReference type="PANTHER" id="PTHR48083">
    <property type="entry name" value="MEDIUM-CHAIN SPECIFIC ACYL-COA DEHYDROGENASE, MITOCHONDRIAL-RELATED"/>
    <property type="match status" value="1"/>
</dbReference>
<comment type="similarity">
    <text evidence="3 10">Belongs to the acyl-CoA dehydrogenase family.</text>
</comment>
<dbReference type="InterPro" id="IPR009100">
    <property type="entry name" value="AcylCoA_DH/oxidase_NM_dom_sf"/>
</dbReference>
<evidence type="ECO:0000256" key="1">
    <source>
        <dbReference type="ARBA" id="ARBA00001974"/>
    </source>
</evidence>
<dbReference type="InterPro" id="IPR037069">
    <property type="entry name" value="AcylCoA_DH/ox_N_sf"/>
</dbReference>
<evidence type="ECO:0000256" key="4">
    <source>
        <dbReference type="ARBA" id="ARBA00022630"/>
    </source>
</evidence>
<dbReference type="GO" id="GO:0033539">
    <property type="term" value="P:fatty acid beta-oxidation using acyl-CoA dehydrogenase"/>
    <property type="evidence" value="ECO:0007669"/>
    <property type="project" value="TreeGrafter"/>
</dbReference>
<proteinExistence type="inferred from homology"/>
<evidence type="ECO:0000313" key="14">
    <source>
        <dbReference type="EMBL" id="SEP92882.1"/>
    </source>
</evidence>
<keyword evidence="4 10" id="KW-0285">Flavoprotein</keyword>
<accession>A0A1H9BVD4</accession>
<dbReference type="InterPro" id="IPR006089">
    <property type="entry name" value="Acyl-CoA_DH_CS"/>
</dbReference>
<dbReference type="PANTHER" id="PTHR48083:SF20">
    <property type="entry name" value="LONG-CHAIN SPECIFIC ACYL-COA DEHYDROGENASE, MITOCHONDRIAL"/>
    <property type="match status" value="1"/>
</dbReference>
<evidence type="ECO:0000256" key="6">
    <source>
        <dbReference type="ARBA" id="ARBA00023002"/>
    </source>
</evidence>
<evidence type="ECO:0000256" key="7">
    <source>
        <dbReference type="ARBA" id="ARBA00037085"/>
    </source>
</evidence>
<keyword evidence="6 10" id="KW-0560">Oxidoreductase</keyword>
<reference evidence="14 15" key="1">
    <citation type="submission" date="2016-10" db="EMBL/GenBank/DDBJ databases">
        <authorList>
            <person name="de Groot N.N."/>
        </authorList>
    </citation>
    <scope>NUCLEOTIDE SEQUENCE [LARGE SCALE GENOMIC DNA]</scope>
    <source>
        <strain evidence="14 15">DSM 22007</strain>
    </source>
</reference>
<dbReference type="GO" id="GO:0005737">
    <property type="term" value="C:cytoplasm"/>
    <property type="evidence" value="ECO:0007669"/>
    <property type="project" value="TreeGrafter"/>
</dbReference>
<evidence type="ECO:0000259" key="11">
    <source>
        <dbReference type="Pfam" id="PF00441"/>
    </source>
</evidence>
<evidence type="ECO:0000256" key="5">
    <source>
        <dbReference type="ARBA" id="ARBA00022827"/>
    </source>
</evidence>
<evidence type="ECO:0000256" key="2">
    <source>
        <dbReference type="ARBA" id="ARBA00005102"/>
    </source>
</evidence>
<dbReference type="Pfam" id="PF00441">
    <property type="entry name" value="Acyl-CoA_dh_1"/>
    <property type="match status" value="1"/>
</dbReference>
<evidence type="ECO:0000256" key="10">
    <source>
        <dbReference type="RuleBase" id="RU362125"/>
    </source>
</evidence>
<dbReference type="InterPro" id="IPR009075">
    <property type="entry name" value="AcylCo_DH/oxidase_C"/>
</dbReference>
<comment type="cofactor">
    <cofactor evidence="1 10">
        <name>FAD</name>
        <dbReference type="ChEBI" id="CHEBI:57692"/>
    </cofactor>
</comment>
<dbReference type="STRING" id="657014.SAMN04488092_10313"/>
<comment type="pathway">
    <text evidence="2">Siderophore biosynthesis; mycobactin biosynthesis.</text>
</comment>
<dbReference type="EMBL" id="FOEP01000003">
    <property type="protein sequence ID" value="SEP92882.1"/>
    <property type="molecule type" value="Genomic_DNA"/>
</dbReference>
<gene>
    <name evidence="14" type="ORF">SAMN04488092_10313</name>
</gene>
<dbReference type="InterPro" id="IPR046373">
    <property type="entry name" value="Acyl-CoA_Oxase/DH_mid-dom_sf"/>
</dbReference>
<feature type="domain" description="Acyl-CoA oxidase/dehydrogenase middle" evidence="12">
    <location>
        <begin position="125"/>
        <end position="220"/>
    </location>
</feature>
<evidence type="ECO:0000313" key="15">
    <source>
        <dbReference type="Proteomes" id="UP000198634"/>
    </source>
</evidence>
<dbReference type="PROSITE" id="PS00073">
    <property type="entry name" value="ACYL_COA_DH_2"/>
    <property type="match status" value="1"/>
</dbReference>
<dbReference type="SUPFAM" id="SSF56645">
    <property type="entry name" value="Acyl-CoA dehydrogenase NM domain-like"/>
    <property type="match status" value="1"/>
</dbReference>
<dbReference type="AlphaFoldDB" id="A0A1H9BVD4"/>
<dbReference type="FunFam" id="1.20.140.10:FF:000001">
    <property type="entry name" value="Acyl-CoA dehydrogenase"/>
    <property type="match status" value="1"/>
</dbReference>
<keyword evidence="15" id="KW-1185">Reference proteome</keyword>
<dbReference type="FunFam" id="2.40.110.10:FF:000002">
    <property type="entry name" value="Acyl-CoA dehydrogenase fadE12"/>
    <property type="match status" value="1"/>
</dbReference>
<dbReference type="Pfam" id="PF02770">
    <property type="entry name" value="Acyl-CoA_dh_M"/>
    <property type="match status" value="1"/>
</dbReference>
<dbReference type="SUPFAM" id="SSF47203">
    <property type="entry name" value="Acyl-CoA dehydrogenase C-terminal domain-like"/>
    <property type="match status" value="1"/>
</dbReference>
<keyword evidence="5 10" id="KW-0274">FAD</keyword>
<dbReference type="InterPro" id="IPR036250">
    <property type="entry name" value="AcylCo_DH-like_C"/>
</dbReference>
<evidence type="ECO:0000256" key="8">
    <source>
        <dbReference type="ARBA" id="ARBA00040394"/>
    </source>
</evidence>
<protein>
    <recommendedName>
        <fullName evidence="8">Acyl-[acyl-carrier-protein] dehydrogenase MbtN</fullName>
    </recommendedName>
    <alternativeName>
        <fullName evidence="9">Mycobactin synthase protein N</fullName>
    </alternativeName>
</protein>
<evidence type="ECO:0000259" key="13">
    <source>
        <dbReference type="Pfam" id="PF02771"/>
    </source>
</evidence>